<dbReference type="InterPro" id="IPR000630">
    <property type="entry name" value="Ribosomal_uS8"/>
</dbReference>
<dbReference type="FunFam" id="3.30.1370.30:FF:000002">
    <property type="entry name" value="30S ribosomal protein S8"/>
    <property type="match status" value="1"/>
</dbReference>
<dbReference type="NCBIfam" id="NF001109">
    <property type="entry name" value="PRK00136.1"/>
    <property type="match status" value="1"/>
</dbReference>
<dbReference type="GO" id="GO:0006412">
    <property type="term" value="P:translation"/>
    <property type="evidence" value="ECO:0007669"/>
    <property type="project" value="UniProtKB-UniRule"/>
</dbReference>
<dbReference type="Pfam" id="PF00410">
    <property type="entry name" value="Ribosomal_S8"/>
    <property type="match status" value="1"/>
</dbReference>
<evidence type="ECO:0000256" key="7">
    <source>
        <dbReference type="ARBA" id="ARBA00046740"/>
    </source>
</evidence>
<dbReference type="InterPro" id="IPR035987">
    <property type="entry name" value="Ribosomal_uS8_sf"/>
</dbReference>
<dbReference type="GO" id="GO:1990904">
    <property type="term" value="C:ribonucleoprotein complex"/>
    <property type="evidence" value="ECO:0007669"/>
    <property type="project" value="UniProtKB-KW"/>
</dbReference>
<evidence type="ECO:0000256" key="5">
    <source>
        <dbReference type="ARBA" id="ARBA00023274"/>
    </source>
</evidence>
<evidence type="ECO:0000256" key="9">
    <source>
        <dbReference type="RuleBase" id="RU003660"/>
    </source>
</evidence>
<dbReference type="GO" id="GO:0005840">
    <property type="term" value="C:ribosome"/>
    <property type="evidence" value="ECO:0007669"/>
    <property type="project" value="UniProtKB-KW"/>
</dbReference>
<evidence type="ECO:0000313" key="10">
    <source>
        <dbReference type="EMBL" id="RWX44090.1"/>
    </source>
</evidence>
<dbReference type="SUPFAM" id="SSF56047">
    <property type="entry name" value="Ribosomal protein S8"/>
    <property type="match status" value="1"/>
</dbReference>
<evidence type="ECO:0000256" key="8">
    <source>
        <dbReference type="HAMAP-Rule" id="MF_01302"/>
    </source>
</evidence>
<dbReference type="GO" id="GO:0005737">
    <property type="term" value="C:cytoplasm"/>
    <property type="evidence" value="ECO:0007669"/>
    <property type="project" value="UniProtKB-ARBA"/>
</dbReference>
<evidence type="ECO:0000256" key="1">
    <source>
        <dbReference type="ARBA" id="ARBA00006471"/>
    </source>
</evidence>
<comment type="caution">
    <text evidence="10">The sequence shown here is derived from an EMBL/GenBank/DDBJ whole genome shotgun (WGS) entry which is preliminary data.</text>
</comment>
<accession>A0A3S3QPP6</accession>
<organism evidence="10 11">
    <name type="scientific">Candidatus Electrothrix aarhusensis</name>
    <dbReference type="NCBI Taxonomy" id="1859131"/>
    <lineage>
        <taxon>Bacteria</taxon>
        <taxon>Pseudomonadati</taxon>
        <taxon>Thermodesulfobacteriota</taxon>
        <taxon>Desulfobulbia</taxon>
        <taxon>Desulfobulbales</taxon>
        <taxon>Desulfobulbaceae</taxon>
        <taxon>Candidatus Electrothrix</taxon>
    </lineage>
</organism>
<dbReference type="Proteomes" id="UP000287853">
    <property type="component" value="Unassembled WGS sequence"/>
</dbReference>
<dbReference type="EMBL" id="MTKO01000102">
    <property type="protein sequence ID" value="RWX44090.1"/>
    <property type="molecule type" value="Genomic_DNA"/>
</dbReference>
<dbReference type="HAMAP" id="MF_01302_B">
    <property type="entry name" value="Ribosomal_uS8_B"/>
    <property type="match status" value="1"/>
</dbReference>
<reference evidence="10 11" key="1">
    <citation type="submission" date="2017-01" db="EMBL/GenBank/DDBJ databases">
        <title>The cable genome- insights into the physiology and evolution of filamentous bacteria capable of sulfide oxidation via long distance electron transfer.</title>
        <authorList>
            <person name="Schreiber L."/>
            <person name="Bjerg J.T."/>
            <person name="Boggild A."/>
            <person name="Van De Vossenberg J."/>
            <person name="Meysman F."/>
            <person name="Nielsen L.P."/>
            <person name="Schramm A."/>
            <person name="Kjeldsen K.U."/>
        </authorList>
    </citation>
    <scope>NUCLEOTIDE SEQUENCE [LARGE SCALE GENOMIC DNA]</scope>
    <source>
        <strain evidence="10">MCF</strain>
    </source>
</reference>
<keyword evidence="11" id="KW-1185">Reference proteome</keyword>
<dbReference type="InterPro" id="IPR047863">
    <property type="entry name" value="Ribosomal_uS8_CS"/>
</dbReference>
<comment type="function">
    <text evidence="8">One of the primary rRNA binding proteins, it binds directly to 16S rRNA central domain where it helps coordinate assembly of the platform of the 30S subunit.</text>
</comment>
<dbReference type="PROSITE" id="PS00053">
    <property type="entry name" value="RIBOSOMAL_S8"/>
    <property type="match status" value="1"/>
</dbReference>
<name>A0A3S3QPP6_9BACT</name>
<keyword evidence="2 8" id="KW-0699">rRNA-binding</keyword>
<gene>
    <name evidence="8" type="primary">rpsH</name>
    <name evidence="10" type="ORF">H206_01130</name>
</gene>
<dbReference type="FunFam" id="3.30.1490.10:FF:000001">
    <property type="entry name" value="30S ribosomal protein S8"/>
    <property type="match status" value="1"/>
</dbReference>
<dbReference type="GO" id="GO:0019843">
    <property type="term" value="F:rRNA binding"/>
    <property type="evidence" value="ECO:0007669"/>
    <property type="project" value="UniProtKB-UniRule"/>
</dbReference>
<comment type="subunit">
    <text evidence="7 8">Part of the 30S ribosomal subunit. Contacts proteins S5 and S12.</text>
</comment>
<comment type="similarity">
    <text evidence="1 8 9">Belongs to the universal ribosomal protein uS8 family.</text>
</comment>
<sequence length="132" mass="14470">MSMSDPLADFLTRIRNGIQANFTSVDIPLSKLKVRVADVLKKEGYIADYHVDEQGVQGTLTIDLKYGPNNEKVITGIRRVSKPGLRQYKKSDAIPKVMSGLGVAVLSTSHGVISDREAKKLNVGGELLCEVW</sequence>
<evidence type="ECO:0000256" key="3">
    <source>
        <dbReference type="ARBA" id="ARBA00022884"/>
    </source>
</evidence>
<keyword evidence="3 8" id="KW-0694">RNA-binding</keyword>
<keyword evidence="5 8" id="KW-0687">Ribonucleoprotein</keyword>
<dbReference type="Gene3D" id="3.30.1370.30">
    <property type="match status" value="1"/>
</dbReference>
<dbReference type="Gene3D" id="3.30.1490.10">
    <property type="match status" value="1"/>
</dbReference>
<evidence type="ECO:0000256" key="6">
    <source>
        <dbReference type="ARBA" id="ARBA00035258"/>
    </source>
</evidence>
<evidence type="ECO:0000313" key="11">
    <source>
        <dbReference type="Proteomes" id="UP000287853"/>
    </source>
</evidence>
<dbReference type="AlphaFoldDB" id="A0A3S3QPP6"/>
<evidence type="ECO:0000256" key="4">
    <source>
        <dbReference type="ARBA" id="ARBA00022980"/>
    </source>
</evidence>
<protein>
    <recommendedName>
        <fullName evidence="6 8">Small ribosomal subunit protein uS8</fullName>
    </recommendedName>
</protein>
<keyword evidence="4 8" id="KW-0689">Ribosomal protein</keyword>
<dbReference type="GO" id="GO:0003735">
    <property type="term" value="F:structural constituent of ribosome"/>
    <property type="evidence" value="ECO:0007669"/>
    <property type="project" value="InterPro"/>
</dbReference>
<proteinExistence type="inferred from homology"/>
<evidence type="ECO:0000256" key="2">
    <source>
        <dbReference type="ARBA" id="ARBA00022730"/>
    </source>
</evidence>
<dbReference type="PANTHER" id="PTHR11758">
    <property type="entry name" value="40S RIBOSOMAL PROTEIN S15A"/>
    <property type="match status" value="1"/>
</dbReference>